<dbReference type="PANTHER" id="PTHR43245">
    <property type="entry name" value="BIFUNCTIONAL POLYMYXIN RESISTANCE PROTEIN ARNA"/>
    <property type="match status" value="1"/>
</dbReference>
<evidence type="ECO:0000313" key="4">
    <source>
        <dbReference type="Proteomes" id="UP000183788"/>
    </source>
</evidence>
<sequence length="326" mass="36651">MRKVLITGASGFLGFHLIEAALAEGMEVHAGVRPSSDVAHLQHLEISFVNLDFRDVSGMAALLQEQQYTDIIHAAGATRAKNEAAFNEINAGYTENLLKAIVQSGIELNRFVYFSSLAAVGPKAYEAEWPEQDEVSPAPVTLYGKSKLLAEQLLKQYARVPWVVLRPTAIYGPRDKDLFVLFKTYGWRLEPYMGKGPQQLSFVYVKDVAQAAIRALNGQFIHTCYDVSDGNSYDRYALAKVTKGLLGIRTLRIHMPLTLIRWIAGIAEATSKGMPLLNRDRLNELTAQNWNCSIIRIQRELGYQPDFTLEKGMRETLDWYTGNHWL</sequence>
<dbReference type="PANTHER" id="PTHR43245:SF58">
    <property type="entry name" value="BLL5923 PROTEIN"/>
    <property type="match status" value="1"/>
</dbReference>
<dbReference type="AlphaFoldDB" id="A0A1K1QWL6"/>
<feature type="domain" description="NAD-dependent epimerase/dehydratase" evidence="1">
    <location>
        <begin position="4"/>
        <end position="217"/>
    </location>
</feature>
<reference evidence="3 5" key="2">
    <citation type="submission" date="2023-11" db="EMBL/GenBank/DDBJ databases">
        <title>MicrobeMod: A computational toolkit for identifying prokaryotic methylation and restriction-modification with nanopore sequencing.</title>
        <authorList>
            <person name="Crits-Christoph A."/>
            <person name="Kang S.C."/>
            <person name="Lee H."/>
            <person name="Ostrov N."/>
        </authorList>
    </citation>
    <scope>NUCLEOTIDE SEQUENCE [LARGE SCALE GENOMIC DNA]</scope>
    <source>
        <strain evidence="3 5">ATCC 23090</strain>
    </source>
</reference>
<accession>A0A1K1QWL6</accession>
<protein>
    <submittedName>
        <fullName evidence="3">NAD(P)-dependent oxidoreductase</fullName>
    </submittedName>
    <submittedName>
        <fullName evidence="2">Nucleoside-diphosphate-sugar epimerase</fullName>
    </submittedName>
</protein>
<dbReference type="OrthoDB" id="9803111at2"/>
<gene>
    <name evidence="2" type="ORF">SAMN05661012_03137</name>
    <name evidence="3" type="ORF">SR876_13020</name>
</gene>
<keyword evidence="5" id="KW-1185">Reference proteome</keyword>
<dbReference type="InterPro" id="IPR036291">
    <property type="entry name" value="NAD(P)-bd_dom_sf"/>
</dbReference>
<organism evidence="2 4">
    <name type="scientific">Chitinophaga sancti</name>
    <dbReference type="NCBI Taxonomy" id="1004"/>
    <lineage>
        <taxon>Bacteria</taxon>
        <taxon>Pseudomonadati</taxon>
        <taxon>Bacteroidota</taxon>
        <taxon>Chitinophagia</taxon>
        <taxon>Chitinophagales</taxon>
        <taxon>Chitinophagaceae</taxon>
        <taxon>Chitinophaga</taxon>
    </lineage>
</organism>
<dbReference type="EMBL" id="FPIZ01000009">
    <property type="protein sequence ID" value="SFW64019.1"/>
    <property type="molecule type" value="Genomic_DNA"/>
</dbReference>
<dbReference type="InterPro" id="IPR001509">
    <property type="entry name" value="Epimerase_deHydtase"/>
</dbReference>
<dbReference type="InterPro" id="IPR050177">
    <property type="entry name" value="Lipid_A_modif_metabolic_enz"/>
</dbReference>
<proteinExistence type="predicted"/>
<dbReference type="Proteomes" id="UP000183788">
    <property type="component" value="Unassembled WGS sequence"/>
</dbReference>
<dbReference type="RefSeq" id="WP_072362008.1">
    <property type="nucleotide sequence ID" value="NZ_CP139972.1"/>
</dbReference>
<evidence type="ECO:0000313" key="3">
    <source>
        <dbReference type="EMBL" id="WQG92430.1"/>
    </source>
</evidence>
<dbReference type="Gene3D" id="3.40.50.720">
    <property type="entry name" value="NAD(P)-binding Rossmann-like Domain"/>
    <property type="match status" value="1"/>
</dbReference>
<evidence type="ECO:0000259" key="1">
    <source>
        <dbReference type="Pfam" id="PF01370"/>
    </source>
</evidence>
<evidence type="ECO:0000313" key="5">
    <source>
        <dbReference type="Proteomes" id="UP001326715"/>
    </source>
</evidence>
<dbReference type="Pfam" id="PF01370">
    <property type="entry name" value="Epimerase"/>
    <property type="match status" value="1"/>
</dbReference>
<dbReference type="EMBL" id="CP140154">
    <property type="protein sequence ID" value="WQG92430.1"/>
    <property type="molecule type" value="Genomic_DNA"/>
</dbReference>
<evidence type="ECO:0000313" key="2">
    <source>
        <dbReference type="EMBL" id="SFW64019.1"/>
    </source>
</evidence>
<name>A0A1K1QWL6_9BACT</name>
<dbReference type="Proteomes" id="UP001326715">
    <property type="component" value="Chromosome"/>
</dbReference>
<reference evidence="2 4" key="1">
    <citation type="submission" date="2016-11" db="EMBL/GenBank/DDBJ databases">
        <authorList>
            <person name="Jaros S."/>
            <person name="Januszkiewicz K."/>
            <person name="Wedrychowicz H."/>
        </authorList>
    </citation>
    <scope>NUCLEOTIDE SEQUENCE [LARGE SCALE GENOMIC DNA]</scope>
    <source>
        <strain evidence="2 4">DSM 784</strain>
    </source>
</reference>
<dbReference type="STRING" id="1004.SAMN05661012_03137"/>
<dbReference type="SUPFAM" id="SSF51735">
    <property type="entry name" value="NAD(P)-binding Rossmann-fold domains"/>
    <property type="match status" value="1"/>
</dbReference>